<dbReference type="AlphaFoldDB" id="A0A7R8X9E6"/>
<feature type="domain" description="START" evidence="1">
    <location>
        <begin position="27"/>
        <end position="227"/>
    </location>
</feature>
<dbReference type="GO" id="GO:0099044">
    <property type="term" value="P:vesicle tethering to endoplasmic reticulum"/>
    <property type="evidence" value="ECO:0007669"/>
    <property type="project" value="TreeGrafter"/>
</dbReference>
<protein>
    <recommendedName>
        <fullName evidence="1">START domain-containing protein</fullName>
    </recommendedName>
</protein>
<dbReference type="Proteomes" id="UP000677054">
    <property type="component" value="Unassembled WGS sequence"/>
</dbReference>
<dbReference type="Pfam" id="PF01852">
    <property type="entry name" value="START"/>
    <property type="match status" value="1"/>
</dbReference>
<dbReference type="PANTHER" id="PTHR46121:SF3">
    <property type="entry name" value="STEROIDOGENIC ACUTE REGULATORY-LIKE PROTEIN 1"/>
    <property type="match status" value="1"/>
</dbReference>
<dbReference type="GO" id="GO:0031902">
    <property type="term" value="C:late endosome membrane"/>
    <property type="evidence" value="ECO:0007669"/>
    <property type="project" value="TreeGrafter"/>
</dbReference>
<accession>A0A7R8X9E6</accession>
<dbReference type="GO" id="GO:0005765">
    <property type="term" value="C:lysosomal membrane"/>
    <property type="evidence" value="ECO:0007669"/>
    <property type="project" value="TreeGrafter"/>
</dbReference>
<dbReference type="InterPro" id="IPR002913">
    <property type="entry name" value="START_lipid-bd_dom"/>
</dbReference>
<dbReference type="EMBL" id="CAJPEV010000850">
    <property type="protein sequence ID" value="CAG0889068.1"/>
    <property type="molecule type" value="Genomic_DNA"/>
</dbReference>
<dbReference type="EMBL" id="LR900367">
    <property type="protein sequence ID" value="CAD7245418.1"/>
    <property type="molecule type" value="Genomic_DNA"/>
</dbReference>
<evidence type="ECO:0000259" key="1">
    <source>
        <dbReference type="PROSITE" id="PS50848"/>
    </source>
</evidence>
<organism evidence="2">
    <name type="scientific">Darwinula stevensoni</name>
    <dbReference type="NCBI Taxonomy" id="69355"/>
    <lineage>
        <taxon>Eukaryota</taxon>
        <taxon>Metazoa</taxon>
        <taxon>Ecdysozoa</taxon>
        <taxon>Arthropoda</taxon>
        <taxon>Crustacea</taxon>
        <taxon>Oligostraca</taxon>
        <taxon>Ostracoda</taxon>
        <taxon>Podocopa</taxon>
        <taxon>Podocopida</taxon>
        <taxon>Darwinulocopina</taxon>
        <taxon>Darwinuloidea</taxon>
        <taxon>Darwinulidae</taxon>
        <taxon>Darwinula</taxon>
    </lineage>
</organism>
<dbReference type="Gene3D" id="3.30.530.20">
    <property type="match status" value="1"/>
</dbReference>
<reference evidence="2" key="1">
    <citation type="submission" date="2020-11" db="EMBL/GenBank/DDBJ databases">
        <authorList>
            <person name="Tran Van P."/>
        </authorList>
    </citation>
    <scope>NUCLEOTIDE SEQUENCE</scope>
</reference>
<name>A0A7R8X9E6_9CRUS</name>
<sequence length="235" mass="27044">MTTMSDDVIKIASAYNRESGIILFYLESVVNVSADVVFREDWDHVPDYPKWNPNFLHTEVVLDITSKCRLTYQVTTPMGNGLIWSRDAVTIAYWNKEGDATYLAFSSTSWPALPPSNRYVRLLFGKASFFWSKILESVSNMRIINEVLSAFITTYNEARRDKGLFDNMPGDVLPPRIRYSPLPGDPEKTLVRWVYHVDVHLAFVPAHVLNLVLPKACRDSFTYYRKHALVEWKGE</sequence>
<dbReference type="InterPro" id="IPR023393">
    <property type="entry name" value="START-like_dom_sf"/>
</dbReference>
<dbReference type="PANTHER" id="PTHR46121">
    <property type="entry name" value="STEROIDOGENIC ACUTE REGULATORY PROTEIN-LIKE"/>
    <property type="match status" value="1"/>
</dbReference>
<dbReference type="SUPFAM" id="SSF55961">
    <property type="entry name" value="Bet v1-like"/>
    <property type="match status" value="1"/>
</dbReference>
<keyword evidence="3" id="KW-1185">Reference proteome</keyword>
<dbReference type="InterPro" id="IPR051869">
    <property type="entry name" value="STARD3"/>
</dbReference>
<dbReference type="OrthoDB" id="74575at2759"/>
<gene>
    <name evidence="2" type="ORF">DSTB1V02_LOCUS5291</name>
</gene>
<evidence type="ECO:0000313" key="2">
    <source>
        <dbReference type="EMBL" id="CAD7245418.1"/>
    </source>
</evidence>
<dbReference type="GO" id="GO:0005789">
    <property type="term" value="C:endoplasmic reticulum membrane"/>
    <property type="evidence" value="ECO:0007669"/>
    <property type="project" value="TreeGrafter"/>
</dbReference>
<dbReference type="GO" id="GO:0140284">
    <property type="term" value="C:endoplasmic reticulum-endosome membrane contact site"/>
    <property type="evidence" value="ECO:0007669"/>
    <property type="project" value="TreeGrafter"/>
</dbReference>
<evidence type="ECO:0000313" key="3">
    <source>
        <dbReference type="Proteomes" id="UP000677054"/>
    </source>
</evidence>
<dbReference type="PROSITE" id="PS50848">
    <property type="entry name" value="START"/>
    <property type="match status" value="1"/>
</dbReference>
<proteinExistence type="predicted"/>
<dbReference type="GO" id="GO:0008289">
    <property type="term" value="F:lipid binding"/>
    <property type="evidence" value="ECO:0007669"/>
    <property type="project" value="InterPro"/>
</dbReference>